<evidence type="ECO:0008006" key="5">
    <source>
        <dbReference type="Google" id="ProtNLM"/>
    </source>
</evidence>
<keyword evidence="2" id="KW-0812">Transmembrane</keyword>
<evidence type="ECO:0000313" key="3">
    <source>
        <dbReference type="EMBL" id="GAA2101658.1"/>
    </source>
</evidence>
<keyword evidence="2" id="KW-0472">Membrane</keyword>
<proteinExistence type="predicted"/>
<name>A0ABN2X012_9ACTN</name>
<evidence type="ECO:0000256" key="2">
    <source>
        <dbReference type="SAM" id="Phobius"/>
    </source>
</evidence>
<keyword evidence="4" id="KW-1185">Reference proteome</keyword>
<dbReference type="InterPro" id="IPR057702">
    <property type="entry name" value="DUF7942"/>
</dbReference>
<dbReference type="NCBIfam" id="NF046119">
    <property type="entry name" value="memb_SCO4225"/>
    <property type="match status" value="1"/>
</dbReference>
<organism evidence="3 4">
    <name type="scientific">Streptomyces albiaxialis</name>
    <dbReference type="NCBI Taxonomy" id="329523"/>
    <lineage>
        <taxon>Bacteria</taxon>
        <taxon>Bacillati</taxon>
        <taxon>Actinomycetota</taxon>
        <taxon>Actinomycetes</taxon>
        <taxon>Kitasatosporales</taxon>
        <taxon>Streptomycetaceae</taxon>
        <taxon>Streptomyces</taxon>
    </lineage>
</organism>
<keyword evidence="2" id="KW-1133">Transmembrane helix</keyword>
<sequence>MSTAHEDADFMARSGSARPFPRLRRSGGGNDGRGVREARDGREVRDSRDSRDALGSALAGGYLVVCAALLIWAVVVSNGDNPDASFAGVIPVLATAPASLVFLVLPDHASALYLAVGLGALVNAALIHWCVRALRRGLGRSGADR</sequence>
<feature type="compositionally biased region" description="Basic and acidic residues" evidence="1">
    <location>
        <begin position="1"/>
        <end position="10"/>
    </location>
</feature>
<feature type="transmembrane region" description="Helical" evidence="2">
    <location>
        <begin position="53"/>
        <end position="74"/>
    </location>
</feature>
<dbReference type="Pfam" id="PF25637">
    <property type="entry name" value="DUF7942"/>
    <property type="match status" value="1"/>
</dbReference>
<comment type="caution">
    <text evidence="3">The sequence shown here is derived from an EMBL/GenBank/DDBJ whole genome shotgun (WGS) entry which is preliminary data.</text>
</comment>
<reference evidence="3 4" key="1">
    <citation type="journal article" date="2019" name="Int. J. Syst. Evol. Microbiol.">
        <title>The Global Catalogue of Microorganisms (GCM) 10K type strain sequencing project: providing services to taxonomists for standard genome sequencing and annotation.</title>
        <authorList>
            <consortium name="The Broad Institute Genomics Platform"/>
            <consortium name="The Broad Institute Genome Sequencing Center for Infectious Disease"/>
            <person name="Wu L."/>
            <person name="Ma J."/>
        </authorList>
    </citation>
    <scope>NUCLEOTIDE SEQUENCE [LARGE SCALE GENOMIC DNA]</scope>
    <source>
        <strain evidence="3 4">JCM 15478</strain>
    </source>
</reference>
<evidence type="ECO:0000313" key="4">
    <source>
        <dbReference type="Proteomes" id="UP001500016"/>
    </source>
</evidence>
<dbReference type="Proteomes" id="UP001500016">
    <property type="component" value="Unassembled WGS sequence"/>
</dbReference>
<dbReference type="EMBL" id="BAAAPE010000028">
    <property type="protein sequence ID" value="GAA2101658.1"/>
    <property type="molecule type" value="Genomic_DNA"/>
</dbReference>
<evidence type="ECO:0000256" key="1">
    <source>
        <dbReference type="SAM" id="MobiDB-lite"/>
    </source>
</evidence>
<feature type="transmembrane region" description="Helical" evidence="2">
    <location>
        <begin position="111"/>
        <end position="131"/>
    </location>
</feature>
<feature type="compositionally biased region" description="Basic and acidic residues" evidence="1">
    <location>
        <begin position="33"/>
        <end position="50"/>
    </location>
</feature>
<gene>
    <name evidence="3" type="ORF">GCM10009801_75070</name>
</gene>
<dbReference type="RefSeq" id="WP_344534890.1">
    <property type="nucleotide sequence ID" value="NZ_BAAAPE010000028.1"/>
</dbReference>
<feature type="transmembrane region" description="Helical" evidence="2">
    <location>
        <begin position="86"/>
        <end position="105"/>
    </location>
</feature>
<accession>A0ABN2X012</accession>
<protein>
    <recommendedName>
        <fullName evidence="5">Integral membrane protein</fullName>
    </recommendedName>
</protein>
<feature type="region of interest" description="Disordered" evidence="1">
    <location>
        <begin position="1"/>
        <end position="50"/>
    </location>
</feature>